<feature type="transmembrane region" description="Helical" evidence="7">
    <location>
        <begin position="41"/>
        <end position="61"/>
    </location>
</feature>
<gene>
    <name evidence="9" type="primary">Necator_chrIV.g17282</name>
    <name evidence="9" type="ORF">RB195_003984</name>
</gene>
<dbReference type="PANTHER" id="PTHR46169:SF29">
    <property type="entry name" value="DNA REPLICATION-RELATED ELEMENT FACTOR, ISOFORM A"/>
    <property type="match status" value="1"/>
</dbReference>
<protein>
    <recommendedName>
        <fullName evidence="8">BED-type domain-containing protein</fullName>
    </recommendedName>
</protein>
<proteinExistence type="predicted"/>
<feature type="domain" description="BED-type" evidence="8">
    <location>
        <begin position="474"/>
        <end position="540"/>
    </location>
</feature>
<dbReference type="SUPFAM" id="SSF53098">
    <property type="entry name" value="Ribonuclease H-like"/>
    <property type="match status" value="1"/>
</dbReference>
<comment type="caution">
    <text evidence="9">The sequence shown here is derived from an EMBL/GenBank/DDBJ whole genome shotgun (WGS) entry which is preliminary data.</text>
</comment>
<dbReference type="InterPro" id="IPR052717">
    <property type="entry name" value="Vacuolar_transposase_reg"/>
</dbReference>
<evidence type="ECO:0000256" key="5">
    <source>
        <dbReference type="SAM" id="Coils"/>
    </source>
</evidence>
<dbReference type="EMBL" id="JAVFWL010000004">
    <property type="protein sequence ID" value="KAK6752913.1"/>
    <property type="molecule type" value="Genomic_DNA"/>
</dbReference>
<keyword evidence="7" id="KW-0472">Membrane</keyword>
<dbReference type="PROSITE" id="PS50808">
    <property type="entry name" value="ZF_BED"/>
    <property type="match status" value="1"/>
</dbReference>
<name>A0ABR1DRL2_NECAM</name>
<feature type="region of interest" description="Disordered" evidence="6">
    <location>
        <begin position="259"/>
        <end position="318"/>
    </location>
</feature>
<keyword evidence="7" id="KW-1133">Transmembrane helix</keyword>
<organism evidence="9 10">
    <name type="scientific">Necator americanus</name>
    <name type="common">Human hookworm</name>
    <dbReference type="NCBI Taxonomy" id="51031"/>
    <lineage>
        <taxon>Eukaryota</taxon>
        <taxon>Metazoa</taxon>
        <taxon>Ecdysozoa</taxon>
        <taxon>Nematoda</taxon>
        <taxon>Chromadorea</taxon>
        <taxon>Rhabditida</taxon>
        <taxon>Rhabditina</taxon>
        <taxon>Rhabditomorpha</taxon>
        <taxon>Strongyloidea</taxon>
        <taxon>Ancylostomatidae</taxon>
        <taxon>Bunostominae</taxon>
        <taxon>Necator</taxon>
    </lineage>
</organism>
<reference evidence="9 10" key="1">
    <citation type="submission" date="2023-08" db="EMBL/GenBank/DDBJ databases">
        <title>A Necator americanus chromosomal reference genome.</title>
        <authorList>
            <person name="Ilik V."/>
            <person name="Petrzelkova K.J."/>
            <person name="Pardy F."/>
            <person name="Fuh T."/>
            <person name="Niatou-Singa F.S."/>
            <person name="Gouil Q."/>
            <person name="Baker L."/>
            <person name="Ritchie M.E."/>
            <person name="Jex A.R."/>
            <person name="Gazzola D."/>
            <person name="Li H."/>
            <person name="Toshio Fujiwara R."/>
            <person name="Zhan B."/>
            <person name="Aroian R.V."/>
            <person name="Pafco B."/>
            <person name="Schwarz E.M."/>
        </authorList>
    </citation>
    <scope>NUCLEOTIDE SEQUENCE [LARGE SCALE GENOMIC DNA]</scope>
    <source>
        <strain evidence="9 10">Aroian</strain>
        <tissue evidence="9">Whole animal</tissue>
    </source>
</reference>
<evidence type="ECO:0000259" key="8">
    <source>
        <dbReference type="PROSITE" id="PS50808"/>
    </source>
</evidence>
<feature type="coiled-coil region" evidence="5">
    <location>
        <begin position="90"/>
        <end position="121"/>
    </location>
</feature>
<keyword evidence="10" id="KW-1185">Reference proteome</keyword>
<keyword evidence="1" id="KW-0479">Metal-binding</keyword>
<evidence type="ECO:0000256" key="4">
    <source>
        <dbReference type="PROSITE-ProRule" id="PRU00027"/>
    </source>
</evidence>
<keyword evidence="2 4" id="KW-0863">Zinc-finger</keyword>
<evidence type="ECO:0000313" key="10">
    <source>
        <dbReference type="Proteomes" id="UP001303046"/>
    </source>
</evidence>
<dbReference type="PANTHER" id="PTHR46169">
    <property type="entry name" value="DNA REPLICATION-RELATED ELEMENT FACTOR, ISOFORM A"/>
    <property type="match status" value="1"/>
</dbReference>
<evidence type="ECO:0000256" key="7">
    <source>
        <dbReference type="SAM" id="Phobius"/>
    </source>
</evidence>
<dbReference type="InterPro" id="IPR012337">
    <property type="entry name" value="RNaseH-like_sf"/>
</dbReference>
<keyword evidence="5" id="KW-0175">Coiled coil</keyword>
<evidence type="ECO:0000313" key="9">
    <source>
        <dbReference type="EMBL" id="KAK6752913.1"/>
    </source>
</evidence>
<keyword evidence="7" id="KW-0812">Transmembrane</keyword>
<evidence type="ECO:0000256" key="6">
    <source>
        <dbReference type="SAM" id="MobiDB-lite"/>
    </source>
</evidence>
<evidence type="ECO:0000256" key="2">
    <source>
        <dbReference type="ARBA" id="ARBA00022771"/>
    </source>
</evidence>
<keyword evidence="3" id="KW-0862">Zinc</keyword>
<dbReference type="InterPro" id="IPR003656">
    <property type="entry name" value="Znf_BED"/>
</dbReference>
<evidence type="ECO:0000256" key="3">
    <source>
        <dbReference type="ARBA" id="ARBA00022833"/>
    </source>
</evidence>
<evidence type="ECO:0000256" key="1">
    <source>
        <dbReference type="ARBA" id="ARBA00022723"/>
    </source>
</evidence>
<dbReference type="Proteomes" id="UP001303046">
    <property type="component" value="Unassembled WGS sequence"/>
</dbReference>
<sequence>MRKARYQQHHPYNSRSIALIAFSSCLRSAQVSEAYFNPEGMVVLSIIYILPISVFVIRVAAFSPFFQGTGFIPPLPFFQRIPWEGIVQMRTIISNEYNNYKEEIESQKRRAEEELDAALTAIPLFIQLIRQAENDPNLTWDQVAERKFKLFSNLLPQQAEVVKFMISLFAPPYAKASSQRMSSNFGHGGQFGSNGIGPFVPVPFGQAPYGQGLYPAPAIVPSAMVMSSHFLLDSENSAASREQLGDVVFRLATAKLSAPEDSARAASRPRNRSLKKSAAVQDDEPSLLDAGRRAASFDTSQAAAVKPSPSLRPSSFDSRMSAFSPVDVPRLLVHSPASPLAVEPPPHATDSRLLTVPSPDYRKMSCESPKASDYITMGLAPAILGQLTAIASTMITPSTVEEVKSSSIQSMDCTASLEPLTSSSLDLPLPSGICQEQVQLPQASAELLAQMPAKSVIQDDIRSGNGRFQLVRKRGRSEVWNLFGQVLDTLTNVRLPYVACYACKVLYTDTGGGTGNMTRHRCPIGLSYRSSAHGSSTDTVEAGQQSSFESTVSGMQRINEQRPTLSLTINSESSSSAQLISQTSGEVSIGDVDREVLTDSIVKCCALDLIDPDIFSGKGFRALLDRMWQLSKRSGTSPHDVFPDTQMLQSALQTNLRFCMEDLKNELSRTSQGVCLAIESLSYYDKDFRVVHCSRISHDWKWRSNVLGVFKARENQSMAEIINVVVHNYELDRNLLRITCSKGGEEFAPAKSFPDLKEKLREVLHAVLSTCSVPVLQSVQMVDQIMKAFADSDVRPPFPIRCCGDDIFNIYSILRDFNYHYHNIEEIIQSKLQGLQPCFTSLNADHLRELEEFLGPFQETFESLAQEQPNFHKVLPEWYALMHECHPSSEEISPLLRELKTKASELLVREQSTTITVEHRIAAILNPRHNRKLNLICTDHERSQACDRIRALCGIRTQREPLSRDSSCEGEPHRKRRLFLNSLEDDPVGDDELECYLRSQYPAQQTRDVVSFWSTVGQAQFPSLASLARRILSVPALAPKTTFDKRHASVHPEQLHTFLMLRSMFDTERED</sequence>
<accession>A0ABR1DRL2</accession>